<protein>
    <submittedName>
        <fullName evidence="11">Cytochrome P450</fullName>
    </submittedName>
</protein>
<dbReference type="InterPro" id="IPR036396">
    <property type="entry name" value="Cyt_P450_sf"/>
</dbReference>
<dbReference type="Gene3D" id="1.10.630.10">
    <property type="entry name" value="Cytochrome P450"/>
    <property type="match status" value="1"/>
</dbReference>
<evidence type="ECO:0000256" key="2">
    <source>
        <dbReference type="ARBA" id="ARBA00010617"/>
    </source>
</evidence>
<dbReference type="AlphaFoldDB" id="A0A848QK36"/>
<accession>A0A848QK36</accession>
<dbReference type="PRINTS" id="PR00385">
    <property type="entry name" value="P450"/>
</dbReference>
<dbReference type="GO" id="GO:0016125">
    <property type="term" value="P:sterol metabolic process"/>
    <property type="evidence" value="ECO:0007669"/>
    <property type="project" value="TreeGrafter"/>
</dbReference>
<evidence type="ECO:0000256" key="7">
    <source>
        <dbReference type="ARBA" id="ARBA00023033"/>
    </source>
</evidence>
<dbReference type="GO" id="GO:0020037">
    <property type="term" value="F:heme binding"/>
    <property type="evidence" value="ECO:0007669"/>
    <property type="project" value="InterPro"/>
</dbReference>
<comment type="cofactor">
    <cofactor evidence="1 8">
        <name>heme</name>
        <dbReference type="ChEBI" id="CHEBI:30413"/>
    </cofactor>
</comment>
<sequence>MATLAQTPDSQPGSAPDTDQFAPKHWAERLPADALDHIPGDDGLPIVGNTFKMLADPAKFGYAMIAKYGNVYRNRAFGTRQVALFGADANELMLFDRNKIFSSEQGWGAVLDKLFPRGLMLMDFAHHRADRKALSIAFKPGPMRHYSDALNRGISQQVATWADTPMKFYPAIKKLTLDLAADSFIGLPWGPESDKINEAFVYMVQASVAPIRKPLPFTLMRKGVKGREFLVDYFTKETLRRRKEGGGQDMFSQFATATREDGELLPVDEVVDHMNFLMMAAHDTITSSATSLIWLLAKNPEWQDKLRQEILAVTGGHDADGNPRDLSYDDLGKLDLTEMAFKEALRLIPPVPSMPRRALKEFEFGGHRIPAGTPVGISIAGVHMMEEHWPEPTKFDPMRFTPDKVKARHKYAWVPFGGGAHMCLGLHFAYMQIKILMAQVLTRYQIEIAEGYDPEWKPWPIPQPKDGLNVTFKSL</sequence>
<comment type="similarity">
    <text evidence="2 9">Belongs to the cytochrome P450 family.</text>
</comment>
<evidence type="ECO:0000256" key="5">
    <source>
        <dbReference type="ARBA" id="ARBA00023002"/>
    </source>
</evidence>
<dbReference type="EMBL" id="JABCRE010000004">
    <property type="protein sequence ID" value="NMW33012.1"/>
    <property type="molecule type" value="Genomic_DNA"/>
</dbReference>
<dbReference type="RefSeq" id="WP_170014249.1">
    <property type="nucleotide sequence ID" value="NZ_JABCRE010000004.1"/>
</dbReference>
<dbReference type="PROSITE" id="PS00086">
    <property type="entry name" value="CYTOCHROME_P450"/>
    <property type="match status" value="1"/>
</dbReference>
<dbReference type="GO" id="GO:0016705">
    <property type="term" value="F:oxidoreductase activity, acting on paired donors, with incorporation or reduction of molecular oxygen"/>
    <property type="evidence" value="ECO:0007669"/>
    <property type="project" value="InterPro"/>
</dbReference>
<evidence type="ECO:0000256" key="4">
    <source>
        <dbReference type="ARBA" id="ARBA00022723"/>
    </source>
</evidence>
<evidence type="ECO:0000256" key="8">
    <source>
        <dbReference type="PIRSR" id="PIRSR602403-1"/>
    </source>
</evidence>
<gene>
    <name evidence="11" type="ORF">HKD42_13160</name>
</gene>
<dbReference type="PRINTS" id="PR00465">
    <property type="entry name" value="EP450IV"/>
</dbReference>
<dbReference type="PANTHER" id="PTHR24286">
    <property type="entry name" value="CYTOCHROME P450 26"/>
    <property type="match status" value="1"/>
</dbReference>
<organism evidence="11 12">
    <name type="scientific">Pontixanthobacter rizhaonensis</name>
    <dbReference type="NCBI Taxonomy" id="2730337"/>
    <lineage>
        <taxon>Bacteria</taxon>
        <taxon>Pseudomonadati</taxon>
        <taxon>Pseudomonadota</taxon>
        <taxon>Alphaproteobacteria</taxon>
        <taxon>Sphingomonadales</taxon>
        <taxon>Erythrobacteraceae</taxon>
        <taxon>Pontixanthobacter</taxon>
    </lineage>
</organism>
<evidence type="ECO:0000256" key="6">
    <source>
        <dbReference type="ARBA" id="ARBA00023004"/>
    </source>
</evidence>
<dbReference type="InterPro" id="IPR001128">
    <property type="entry name" value="Cyt_P450"/>
</dbReference>
<dbReference type="GO" id="GO:0004497">
    <property type="term" value="F:monooxygenase activity"/>
    <property type="evidence" value="ECO:0007669"/>
    <property type="project" value="UniProtKB-KW"/>
</dbReference>
<reference evidence="11 12" key="1">
    <citation type="submission" date="2020-04" db="EMBL/GenBank/DDBJ databases">
        <authorList>
            <person name="Liu A."/>
        </authorList>
    </citation>
    <scope>NUCLEOTIDE SEQUENCE [LARGE SCALE GENOMIC DNA]</scope>
    <source>
        <strain evidence="11 12">RZ02</strain>
    </source>
</reference>
<name>A0A848QK36_9SPHN</name>
<evidence type="ECO:0000256" key="10">
    <source>
        <dbReference type="SAM" id="MobiDB-lite"/>
    </source>
</evidence>
<keyword evidence="7 9" id="KW-0503">Monooxygenase</keyword>
<dbReference type="GO" id="GO:0005506">
    <property type="term" value="F:iron ion binding"/>
    <property type="evidence" value="ECO:0007669"/>
    <property type="project" value="InterPro"/>
</dbReference>
<dbReference type="InterPro" id="IPR017972">
    <property type="entry name" value="Cyt_P450_CS"/>
</dbReference>
<feature type="compositionally biased region" description="Polar residues" evidence="10">
    <location>
        <begin position="1"/>
        <end position="13"/>
    </location>
</feature>
<dbReference type="PANTHER" id="PTHR24286:SF24">
    <property type="entry name" value="LANOSTEROL 14-ALPHA DEMETHYLASE"/>
    <property type="match status" value="1"/>
</dbReference>
<feature type="region of interest" description="Disordered" evidence="10">
    <location>
        <begin position="1"/>
        <end position="21"/>
    </location>
</feature>
<evidence type="ECO:0000256" key="1">
    <source>
        <dbReference type="ARBA" id="ARBA00001971"/>
    </source>
</evidence>
<evidence type="ECO:0000313" key="12">
    <source>
        <dbReference type="Proteomes" id="UP000561181"/>
    </source>
</evidence>
<evidence type="ECO:0000256" key="3">
    <source>
        <dbReference type="ARBA" id="ARBA00022617"/>
    </source>
</evidence>
<dbReference type="SUPFAM" id="SSF48264">
    <property type="entry name" value="Cytochrome P450"/>
    <property type="match status" value="1"/>
</dbReference>
<feature type="binding site" description="axial binding residue" evidence="8">
    <location>
        <position position="423"/>
    </location>
    <ligand>
        <name>heme</name>
        <dbReference type="ChEBI" id="CHEBI:30413"/>
    </ligand>
    <ligandPart>
        <name>Fe</name>
        <dbReference type="ChEBI" id="CHEBI:18248"/>
    </ligandPart>
</feature>
<keyword evidence="6 8" id="KW-0408">Iron</keyword>
<keyword evidence="12" id="KW-1185">Reference proteome</keyword>
<dbReference type="InterPro" id="IPR002403">
    <property type="entry name" value="Cyt_P450_E_grp-IV"/>
</dbReference>
<dbReference type="Pfam" id="PF00067">
    <property type="entry name" value="p450"/>
    <property type="match status" value="1"/>
</dbReference>
<evidence type="ECO:0000256" key="9">
    <source>
        <dbReference type="RuleBase" id="RU000461"/>
    </source>
</evidence>
<keyword evidence="3 8" id="KW-0349">Heme</keyword>
<keyword evidence="4 8" id="KW-0479">Metal-binding</keyword>
<keyword evidence="5 9" id="KW-0560">Oxidoreductase</keyword>
<comment type="caution">
    <text evidence="11">The sequence shown here is derived from an EMBL/GenBank/DDBJ whole genome shotgun (WGS) entry which is preliminary data.</text>
</comment>
<evidence type="ECO:0000313" key="11">
    <source>
        <dbReference type="EMBL" id="NMW33012.1"/>
    </source>
</evidence>
<proteinExistence type="inferred from homology"/>
<dbReference type="Proteomes" id="UP000561181">
    <property type="component" value="Unassembled WGS sequence"/>
</dbReference>